<dbReference type="OrthoDB" id="2289822at2759"/>
<organism evidence="1 2">
    <name type="scientific">Parasitella parasitica</name>
    <dbReference type="NCBI Taxonomy" id="35722"/>
    <lineage>
        <taxon>Eukaryota</taxon>
        <taxon>Fungi</taxon>
        <taxon>Fungi incertae sedis</taxon>
        <taxon>Mucoromycota</taxon>
        <taxon>Mucoromycotina</taxon>
        <taxon>Mucoromycetes</taxon>
        <taxon>Mucorales</taxon>
        <taxon>Mucorineae</taxon>
        <taxon>Mucoraceae</taxon>
        <taxon>Parasitella</taxon>
    </lineage>
</organism>
<name>A0A0B7NXX6_9FUNG</name>
<dbReference type="STRING" id="35722.A0A0B7NXX6"/>
<protein>
    <submittedName>
        <fullName evidence="1">Uncharacterized protein</fullName>
    </submittedName>
</protein>
<reference evidence="1 2" key="1">
    <citation type="submission" date="2014-09" db="EMBL/GenBank/DDBJ databases">
        <authorList>
            <person name="Ellenberger Sabrina"/>
        </authorList>
    </citation>
    <scope>NUCLEOTIDE SEQUENCE [LARGE SCALE GENOMIC DNA]</scope>
    <source>
        <strain evidence="1 2">CBS 412.66</strain>
    </source>
</reference>
<dbReference type="Proteomes" id="UP000054107">
    <property type="component" value="Unassembled WGS sequence"/>
</dbReference>
<proteinExistence type="predicted"/>
<dbReference type="AlphaFoldDB" id="A0A0B7NXX6"/>
<evidence type="ECO:0000313" key="1">
    <source>
        <dbReference type="EMBL" id="CEP20049.1"/>
    </source>
</evidence>
<keyword evidence="2" id="KW-1185">Reference proteome</keyword>
<accession>A0A0B7NXX6</accession>
<evidence type="ECO:0000313" key="2">
    <source>
        <dbReference type="Proteomes" id="UP000054107"/>
    </source>
</evidence>
<dbReference type="EMBL" id="LN734207">
    <property type="protein sequence ID" value="CEP20049.1"/>
    <property type="molecule type" value="Genomic_DNA"/>
</dbReference>
<sequence length="77" mass="8773">MKAHRTASHSNNIPLVQPFRDSEVKKFAVVDVADIVSVVGLLQKTDLVNRRIESSNWFYVISPSTHLMKTWHRIVAS</sequence>
<gene>
    <name evidence="1" type="primary">PARPA_14370.1 scaffold 50209</name>
</gene>